<dbReference type="AlphaFoldDB" id="L7FBN6"/>
<proteinExistence type="predicted"/>
<organism evidence="2 3">
    <name type="scientific">Streptomyces turgidiscabies (strain Car8)</name>
    <dbReference type="NCBI Taxonomy" id="698760"/>
    <lineage>
        <taxon>Bacteria</taxon>
        <taxon>Bacillati</taxon>
        <taxon>Actinomycetota</taxon>
        <taxon>Actinomycetes</taxon>
        <taxon>Kitasatosporales</taxon>
        <taxon>Streptomycetaceae</taxon>
        <taxon>Streptomyces</taxon>
    </lineage>
</organism>
<accession>L7FBN6</accession>
<keyword evidence="3" id="KW-1185">Reference proteome</keyword>
<reference evidence="2 3" key="1">
    <citation type="journal article" date="2011" name="Plasmid">
        <title>Streptomyces turgidiscabies Car8 contains a modular pathogenicity island that shares virulence genes with other actinobacterial plant pathogens.</title>
        <authorList>
            <person name="Huguet-Tapia J.C."/>
            <person name="Badger J.H."/>
            <person name="Loria R."/>
            <person name="Pettis G.S."/>
        </authorList>
    </citation>
    <scope>NUCLEOTIDE SEQUENCE [LARGE SCALE GENOMIC DNA]</scope>
    <source>
        <strain evidence="2 3">Car8</strain>
    </source>
</reference>
<dbReference type="PATRIC" id="fig|698760.3.peg.2838"/>
<evidence type="ECO:0000313" key="3">
    <source>
        <dbReference type="Proteomes" id="UP000010931"/>
    </source>
</evidence>
<dbReference type="Proteomes" id="UP000010931">
    <property type="component" value="Unassembled WGS sequence"/>
</dbReference>
<dbReference type="EMBL" id="AEJB01000209">
    <property type="protein sequence ID" value="ELP68466.1"/>
    <property type="molecule type" value="Genomic_DNA"/>
</dbReference>
<sequence>MVRCPMTSPWKRWTFARQALLAALSEGKAFVDESGARTPVSEVTAQRPPTRHDPDHEVNALTLAPE</sequence>
<evidence type="ECO:0000313" key="2">
    <source>
        <dbReference type="EMBL" id="ELP68466.1"/>
    </source>
</evidence>
<evidence type="ECO:0000256" key="1">
    <source>
        <dbReference type="SAM" id="MobiDB-lite"/>
    </source>
</evidence>
<feature type="region of interest" description="Disordered" evidence="1">
    <location>
        <begin position="32"/>
        <end position="66"/>
    </location>
</feature>
<protein>
    <submittedName>
        <fullName evidence="2">Uncharacterized protein</fullName>
    </submittedName>
</protein>
<comment type="caution">
    <text evidence="2">The sequence shown here is derived from an EMBL/GenBank/DDBJ whole genome shotgun (WGS) entry which is preliminary data.</text>
</comment>
<name>L7FBN6_STRT8</name>
<gene>
    <name evidence="2" type="ORF">STRTUCAR8_00129</name>
</gene>